<feature type="active site" description="Proton donor/acceptor" evidence="7">
    <location>
        <position position="266"/>
    </location>
</feature>
<dbReference type="Gene3D" id="2.60.40.3710">
    <property type="match status" value="1"/>
</dbReference>
<feature type="active site" description="Nucleophile" evidence="7">
    <location>
        <position position="284"/>
    </location>
</feature>
<keyword evidence="3 7" id="KW-0133">Cell shape</keyword>
<feature type="domain" description="L,D-TPase catalytic" evidence="9">
    <location>
        <begin position="188"/>
        <end position="309"/>
    </location>
</feature>
<dbReference type="InterPro" id="IPR050979">
    <property type="entry name" value="LD-transpeptidase"/>
</dbReference>
<dbReference type="PANTHER" id="PTHR30582">
    <property type="entry name" value="L,D-TRANSPEPTIDASE"/>
    <property type="match status" value="1"/>
</dbReference>
<evidence type="ECO:0000256" key="8">
    <source>
        <dbReference type="SAM" id="MobiDB-lite"/>
    </source>
</evidence>
<proteinExistence type="predicted"/>
<dbReference type="UniPathway" id="UPA00219"/>
<evidence type="ECO:0000256" key="5">
    <source>
        <dbReference type="ARBA" id="ARBA00023315"/>
    </source>
</evidence>
<feature type="region of interest" description="Disordered" evidence="8">
    <location>
        <begin position="49"/>
        <end position="82"/>
    </location>
</feature>
<dbReference type="EMBL" id="LOCL01000034">
    <property type="protein sequence ID" value="KUF17132.1"/>
    <property type="molecule type" value="Genomic_DNA"/>
</dbReference>
<evidence type="ECO:0000259" key="9">
    <source>
        <dbReference type="PROSITE" id="PS52029"/>
    </source>
</evidence>
<dbReference type="CDD" id="cd16913">
    <property type="entry name" value="YkuD_like"/>
    <property type="match status" value="1"/>
</dbReference>
<dbReference type="InterPro" id="IPR041280">
    <property type="entry name" value="Big_10"/>
</dbReference>
<evidence type="ECO:0000313" key="10">
    <source>
        <dbReference type="EMBL" id="KUF17132.1"/>
    </source>
</evidence>
<keyword evidence="11" id="KW-1185">Reference proteome</keyword>
<dbReference type="STRING" id="1765722.AT728_14810"/>
<dbReference type="SUPFAM" id="SSF141523">
    <property type="entry name" value="L,D-transpeptidase catalytic domain-like"/>
    <property type="match status" value="1"/>
</dbReference>
<dbReference type="RefSeq" id="WP_058848399.1">
    <property type="nucleotide sequence ID" value="NZ_LOCL01000034.1"/>
</dbReference>
<dbReference type="GO" id="GO:0018104">
    <property type="term" value="P:peptidoglycan-protein cross-linking"/>
    <property type="evidence" value="ECO:0007669"/>
    <property type="project" value="TreeGrafter"/>
</dbReference>
<gene>
    <name evidence="10" type="ORF">AT728_14810</name>
</gene>
<dbReference type="AlphaFoldDB" id="A0A0W7X2R6"/>
<dbReference type="OrthoDB" id="5242354at2"/>
<organism evidence="10 11">
    <name type="scientific">Streptomyces silvensis</name>
    <dbReference type="NCBI Taxonomy" id="1765722"/>
    <lineage>
        <taxon>Bacteria</taxon>
        <taxon>Bacillati</taxon>
        <taxon>Actinomycetota</taxon>
        <taxon>Actinomycetes</taxon>
        <taxon>Kitasatosporales</taxon>
        <taxon>Streptomycetaceae</taxon>
        <taxon>Streptomyces</taxon>
    </lineage>
</organism>
<evidence type="ECO:0000256" key="7">
    <source>
        <dbReference type="PROSITE-ProRule" id="PRU01373"/>
    </source>
</evidence>
<keyword evidence="5" id="KW-0012">Acyltransferase</keyword>
<keyword evidence="6 7" id="KW-0961">Cell wall biogenesis/degradation</keyword>
<protein>
    <recommendedName>
        <fullName evidence="9">L,D-TPase catalytic domain-containing protein</fullName>
    </recommendedName>
</protein>
<dbReference type="GO" id="GO:0008360">
    <property type="term" value="P:regulation of cell shape"/>
    <property type="evidence" value="ECO:0007669"/>
    <property type="project" value="UniProtKB-UniRule"/>
</dbReference>
<dbReference type="Gene3D" id="2.40.440.10">
    <property type="entry name" value="L,D-transpeptidase catalytic domain-like"/>
    <property type="match status" value="1"/>
</dbReference>
<sequence>MTRRTTGTRRAVHGTHVAQGVHGVRGAAAAVLCAALCTAVLAGCAGGSGDGGTGDDGRAASTAGAGERGRGGAGASTERAKPVVEPAALRGDGVRVNVADGQRVGVGMPVSVTFARPVPAAERAAVEKRLRVRTSTPTTGSWSWVKDRNLHEGQRVDYRPRAYWKPGTEVTVRVGADTVRRFTVARSLIATVDVRTHTMKVTKDGTTRRVPVTAGAPGMDTWNGTMVVSDKQRSVLMDSRTVGYADAYKDYYNYAVHLTTSGTYLHENPKADTYAGNSNVTHGCIGLATDGTARRFFEEVIPGDVVRVTGSKETVAPGNGYGDWNVPWKEWREGSALHR</sequence>
<dbReference type="PANTHER" id="PTHR30582:SF2">
    <property type="entry name" value="L,D-TRANSPEPTIDASE YCIB-RELATED"/>
    <property type="match status" value="1"/>
</dbReference>
<dbReference type="InterPro" id="IPR005490">
    <property type="entry name" value="LD_TPept_cat_dom"/>
</dbReference>
<accession>A0A0W7X2R6</accession>
<evidence type="ECO:0000256" key="1">
    <source>
        <dbReference type="ARBA" id="ARBA00004752"/>
    </source>
</evidence>
<dbReference type="Proteomes" id="UP000054804">
    <property type="component" value="Unassembled WGS sequence"/>
</dbReference>
<dbReference type="GO" id="GO:0016746">
    <property type="term" value="F:acyltransferase activity"/>
    <property type="evidence" value="ECO:0007669"/>
    <property type="project" value="UniProtKB-KW"/>
</dbReference>
<keyword evidence="2" id="KW-0808">Transferase</keyword>
<dbReference type="PROSITE" id="PS52029">
    <property type="entry name" value="LD_TPASE"/>
    <property type="match status" value="1"/>
</dbReference>
<evidence type="ECO:0000256" key="6">
    <source>
        <dbReference type="ARBA" id="ARBA00023316"/>
    </source>
</evidence>
<dbReference type="InterPro" id="IPR038063">
    <property type="entry name" value="Transpep_catalytic_dom"/>
</dbReference>
<comment type="pathway">
    <text evidence="1 7">Cell wall biogenesis; peptidoglycan biosynthesis.</text>
</comment>
<dbReference type="Pfam" id="PF03734">
    <property type="entry name" value="YkuD"/>
    <property type="match status" value="1"/>
</dbReference>
<dbReference type="GO" id="GO:0005576">
    <property type="term" value="C:extracellular region"/>
    <property type="evidence" value="ECO:0007669"/>
    <property type="project" value="TreeGrafter"/>
</dbReference>
<evidence type="ECO:0000256" key="4">
    <source>
        <dbReference type="ARBA" id="ARBA00022984"/>
    </source>
</evidence>
<comment type="caution">
    <text evidence="10">The sequence shown here is derived from an EMBL/GenBank/DDBJ whole genome shotgun (WGS) entry which is preliminary data.</text>
</comment>
<name>A0A0W7X2R6_9ACTN</name>
<reference evidence="10 11" key="1">
    <citation type="submission" date="2015-12" db="EMBL/GenBank/DDBJ databases">
        <title>Draft genome sequence of Streptomyces silvensis ATCC 53525, a producer of novel hormone antagonists.</title>
        <authorList>
            <person name="Johnston C.W."/>
            <person name="Li Y."/>
            <person name="Magarvey N.A."/>
        </authorList>
    </citation>
    <scope>NUCLEOTIDE SEQUENCE [LARGE SCALE GENOMIC DNA]</scope>
    <source>
        <strain evidence="10 11">ATCC 53525</strain>
    </source>
</reference>
<evidence type="ECO:0000313" key="11">
    <source>
        <dbReference type="Proteomes" id="UP000054804"/>
    </source>
</evidence>
<keyword evidence="4 7" id="KW-0573">Peptidoglycan synthesis</keyword>
<evidence type="ECO:0000256" key="2">
    <source>
        <dbReference type="ARBA" id="ARBA00022679"/>
    </source>
</evidence>
<dbReference type="Pfam" id="PF17964">
    <property type="entry name" value="Big_10"/>
    <property type="match status" value="1"/>
</dbReference>
<dbReference type="GO" id="GO:0071972">
    <property type="term" value="F:peptidoglycan L,D-transpeptidase activity"/>
    <property type="evidence" value="ECO:0007669"/>
    <property type="project" value="TreeGrafter"/>
</dbReference>
<evidence type="ECO:0000256" key="3">
    <source>
        <dbReference type="ARBA" id="ARBA00022960"/>
    </source>
</evidence>
<dbReference type="GO" id="GO:0071555">
    <property type="term" value="P:cell wall organization"/>
    <property type="evidence" value="ECO:0007669"/>
    <property type="project" value="UniProtKB-UniRule"/>
</dbReference>